<reference evidence="1 2" key="1">
    <citation type="submission" date="2017-03" db="EMBL/GenBank/DDBJ databases">
        <authorList>
            <person name="Afonso C.L."/>
            <person name="Miller P.J."/>
            <person name="Scott M.A."/>
            <person name="Spackman E."/>
            <person name="Goraichik I."/>
            <person name="Dimitrov K.M."/>
            <person name="Suarez D.L."/>
            <person name="Swayne D.E."/>
        </authorList>
    </citation>
    <scope>NUCLEOTIDE SEQUENCE [LARGE SCALE GENOMIC DNA]</scope>
    <source>
        <strain evidence="2">6(3)</strain>
    </source>
</reference>
<dbReference type="EMBL" id="FXYZ01000026">
    <property type="protein sequence ID" value="SMY01253.1"/>
    <property type="molecule type" value="Genomic_DNA"/>
</dbReference>
<protein>
    <submittedName>
        <fullName evidence="1">Uncharacterized protein</fullName>
    </submittedName>
</protein>
<evidence type="ECO:0000313" key="2">
    <source>
        <dbReference type="Proteomes" id="UP000234327"/>
    </source>
</evidence>
<dbReference type="Proteomes" id="UP000234327">
    <property type="component" value="Unassembled WGS sequence"/>
</dbReference>
<organism evidence="1 2">
    <name type="scientific">Brevibacterium aurantiacum</name>
    <dbReference type="NCBI Taxonomy" id="273384"/>
    <lineage>
        <taxon>Bacteria</taxon>
        <taxon>Bacillati</taxon>
        <taxon>Actinomycetota</taxon>
        <taxon>Actinomycetes</taxon>
        <taxon>Micrococcales</taxon>
        <taxon>Brevibacteriaceae</taxon>
        <taxon>Brevibacterium</taxon>
    </lineage>
</organism>
<sequence>MITTDTYATFRETLTLSDEINLSSPVPADEELIQRVLPPTTEDDGTAVKPGAYIARLLGLGWRLHSTWGKNGERMGDVPNICHFTKRLEADPTDPEDGTVYALADYVNGQAWVHCYRTQIELWQAMAESFIYGRAITADNPHPSVEADDPVWGPITPDIARPSGWTLEDEITAQSEYHTSL</sequence>
<accession>A0A2H1KN67</accession>
<name>A0A2H1KN67_BREAU</name>
<evidence type="ECO:0000313" key="1">
    <source>
        <dbReference type="EMBL" id="SMY01253.1"/>
    </source>
</evidence>
<gene>
    <name evidence="1" type="ORF">BAURA63_03524</name>
</gene>
<dbReference type="AlphaFoldDB" id="A0A2H1KN67"/>
<proteinExistence type="predicted"/>
<dbReference type="RefSeq" id="WP_101598809.1">
    <property type="nucleotide sequence ID" value="NZ_FXYZ01000026.1"/>
</dbReference>